<keyword evidence="1" id="KW-0732">Signal</keyword>
<dbReference type="Proteomes" id="UP001266357">
    <property type="component" value="Unassembled WGS sequence"/>
</dbReference>
<keyword evidence="4" id="KW-1185">Reference proteome</keyword>
<evidence type="ECO:0000313" key="4">
    <source>
        <dbReference type="Proteomes" id="UP001266357"/>
    </source>
</evidence>
<sequence length="137" mass="16137">MNKLIYKLLCIGLLCVSSHSNAYQAKKLTDCDKQFSNNTELSRCLDIVKDSIDRELQTWINSQVFILEEFALETGRRSALEMFKRSQRNFITYRENNCRWQYLHISPDTRAAAAFKKCYITTTRNRINELSQLEKNN</sequence>
<dbReference type="InterPro" id="IPR009739">
    <property type="entry name" value="LprI-like_N"/>
</dbReference>
<evidence type="ECO:0000313" key="3">
    <source>
        <dbReference type="EMBL" id="MDT0602157.1"/>
    </source>
</evidence>
<organism evidence="3 4">
    <name type="scientific">Thalassotalea castellviae</name>
    <dbReference type="NCBI Taxonomy" id="3075612"/>
    <lineage>
        <taxon>Bacteria</taxon>
        <taxon>Pseudomonadati</taxon>
        <taxon>Pseudomonadota</taxon>
        <taxon>Gammaproteobacteria</taxon>
        <taxon>Alteromonadales</taxon>
        <taxon>Colwelliaceae</taxon>
        <taxon>Thalassotalea</taxon>
    </lineage>
</organism>
<comment type="caution">
    <text evidence="3">The sequence shown here is derived from an EMBL/GenBank/DDBJ whole genome shotgun (WGS) entry which is preliminary data.</text>
</comment>
<evidence type="ECO:0000256" key="1">
    <source>
        <dbReference type="SAM" id="SignalP"/>
    </source>
</evidence>
<dbReference type="Pfam" id="PF07007">
    <property type="entry name" value="LprI"/>
    <property type="match status" value="1"/>
</dbReference>
<feature type="signal peptide" evidence="1">
    <location>
        <begin position="1"/>
        <end position="22"/>
    </location>
</feature>
<reference evidence="3 4" key="1">
    <citation type="submission" date="2023-09" db="EMBL/GenBank/DDBJ databases">
        <authorList>
            <person name="Rey-Velasco X."/>
        </authorList>
    </citation>
    <scope>NUCLEOTIDE SEQUENCE [LARGE SCALE GENOMIC DNA]</scope>
    <source>
        <strain evidence="3 4">W431</strain>
    </source>
</reference>
<name>A0ABU2ZW44_9GAMM</name>
<protein>
    <submittedName>
        <fullName evidence="3">Lysozyme inhibitor LprI family protein</fullName>
    </submittedName>
</protein>
<proteinExistence type="predicted"/>
<dbReference type="RefSeq" id="WP_311575862.1">
    <property type="nucleotide sequence ID" value="NZ_JAVRIF010000001.1"/>
</dbReference>
<feature type="chain" id="PRO_5047533613" evidence="1">
    <location>
        <begin position="23"/>
        <end position="137"/>
    </location>
</feature>
<gene>
    <name evidence="3" type="ORF">RM573_00950</name>
</gene>
<evidence type="ECO:0000259" key="2">
    <source>
        <dbReference type="Pfam" id="PF07007"/>
    </source>
</evidence>
<dbReference type="EMBL" id="JAVRIF010000001">
    <property type="protein sequence ID" value="MDT0602157.1"/>
    <property type="molecule type" value="Genomic_DNA"/>
</dbReference>
<feature type="domain" description="Lysozyme inhibitor LprI-like N-terminal" evidence="2">
    <location>
        <begin position="31"/>
        <end position="130"/>
    </location>
</feature>
<accession>A0ABU2ZW44</accession>
<dbReference type="Gene3D" id="1.20.1270.180">
    <property type="match status" value="1"/>
</dbReference>